<dbReference type="GO" id="GO:0016740">
    <property type="term" value="F:transferase activity"/>
    <property type="evidence" value="ECO:0007669"/>
    <property type="project" value="UniProtKB-KW"/>
</dbReference>
<keyword evidence="3" id="KW-0808">Transferase</keyword>
<evidence type="ECO:0000256" key="1">
    <source>
        <dbReference type="ARBA" id="ARBA00002782"/>
    </source>
</evidence>
<dbReference type="PaxDb" id="3055-EDP09681"/>
<dbReference type="PANTHER" id="PTHR31544">
    <property type="entry name" value="AIG2-LIKE PROTEIN D"/>
    <property type="match status" value="1"/>
</dbReference>
<evidence type="ECO:0000313" key="6">
    <source>
        <dbReference type="EMBL" id="PNW88204.1"/>
    </source>
</evidence>
<dbReference type="InterPro" id="IPR045038">
    <property type="entry name" value="AIG2-like"/>
</dbReference>
<dbReference type="SUPFAM" id="SSF110857">
    <property type="entry name" value="Gamma-glutamyl cyclotransferase-like"/>
    <property type="match status" value="1"/>
</dbReference>
<accession>A0A2K3E610</accession>
<evidence type="ECO:0000313" key="7">
    <source>
        <dbReference type="Proteomes" id="UP000006906"/>
    </source>
</evidence>
<dbReference type="FunCoup" id="A0A2K3E610">
    <property type="interactions" value="305"/>
</dbReference>
<dbReference type="GeneID" id="5715170"/>
<dbReference type="OMA" id="FKAIMEW"/>
<dbReference type="Pfam" id="PF06094">
    <property type="entry name" value="GGACT"/>
    <property type="match status" value="1"/>
</dbReference>
<evidence type="ECO:0000256" key="4">
    <source>
        <dbReference type="ARBA" id="ARBA00030602"/>
    </source>
</evidence>
<dbReference type="InterPro" id="IPR009288">
    <property type="entry name" value="AIG2-like_dom"/>
</dbReference>
<dbReference type="Proteomes" id="UP000006906">
    <property type="component" value="Chromosome 1"/>
</dbReference>
<name>A0A2K3E610_CHLRE</name>
<dbReference type="InterPro" id="IPR013024">
    <property type="entry name" value="GGCT-like"/>
</dbReference>
<dbReference type="KEGG" id="cre:CHLRE_01g019000v5"/>
<dbReference type="InterPro" id="IPR036568">
    <property type="entry name" value="GGCT-like_sf"/>
</dbReference>
<evidence type="ECO:0000256" key="2">
    <source>
        <dbReference type="ARBA" id="ARBA00008861"/>
    </source>
</evidence>
<proteinExistence type="inferred from homology"/>
<feature type="domain" description="Gamma-glutamylcyclotransferase AIG2-like" evidence="5">
    <location>
        <begin position="6"/>
        <end position="121"/>
    </location>
</feature>
<evidence type="ECO:0000259" key="5">
    <source>
        <dbReference type="Pfam" id="PF06094"/>
    </source>
</evidence>
<evidence type="ECO:0000256" key="3">
    <source>
        <dbReference type="ARBA" id="ARBA00022679"/>
    </source>
</evidence>
<dbReference type="Gramene" id="PNW88204">
    <property type="protein sequence ID" value="PNW88204"/>
    <property type="gene ID" value="CHLRE_01g019000v5"/>
</dbReference>
<protein>
    <recommendedName>
        <fullName evidence="4">Putative gamma-glutamylcyclotransferase</fullName>
    </recommendedName>
</protein>
<gene>
    <name evidence="6" type="ORF">CHLRE_01g019000v5</name>
</gene>
<comment type="similarity">
    <text evidence="2">Belongs to the gamma-glutamylcyclotransferase family.</text>
</comment>
<comment type="function">
    <text evidence="1">Putative gamma-glutamylcyclotransferase.</text>
</comment>
<reference evidence="6 7" key="1">
    <citation type="journal article" date="2007" name="Science">
        <title>The Chlamydomonas genome reveals the evolution of key animal and plant functions.</title>
        <authorList>
            <person name="Merchant S.S."/>
            <person name="Prochnik S.E."/>
            <person name="Vallon O."/>
            <person name="Harris E.H."/>
            <person name="Karpowicz S.J."/>
            <person name="Witman G.B."/>
            <person name="Terry A."/>
            <person name="Salamov A."/>
            <person name="Fritz-Laylin L.K."/>
            <person name="Marechal-Drouard L."/>
            <person name="Marshall W.F."/>
            <person name="Qu L.H."/>
            <person name="Nelson D.R."/>
            <person name="Sanderfoot A.A."/>
            <person name="Spalding M.H."/>
            <person name="Kapitonov V.V."/>
            <person name="Ren Q."/>
            <person name="Ferris P."/>
            <person name="Lindquist E."/>
            <person name="Shapiro H."/>
            <person name="Lucas S.M."/>
            <person name="Grimwood J."/>
            <person name="Schmutz J."/>
            <person name="Cardol P."/>
            <person name="Cerutti H."/>
            <person name="Chanfreau G."/>
            <person name="Chen C.L."/>
            <person name="Cognat V."/>
            <person name="Croft M.T."/>
            <person name="Dent R."/>
            <person name="Dutcher S."/>
            <person name="Fernandez E."/>
            <person name="Fukuzawa H."/>
            <person name="Gonzalez-Ballester D."/>
            <person name="Gonzalez-Halphen D."/>
            <person name="Hallmann A."/>
            <person name="Hanikenne M."/>
            <person name="Hippler M."/>
            <person name="Inwood W."/>
            <person name="Jabbari K."/>
            <person name="Kalanon M."/>
            <person name="Kuras R."/>
            <person name="Lefebvre P.A."/>
            <person name="Lemaire S.D."/>
            <person name="Lobanov A.V."/>
            <person name="Lohr M."/>
            <person name="Manuell A."/>
            <person name="Meier I."/>
            <person name="Mets L."/>
            <person name="Mittag M."/>
            <person name="Mittelmeier T."/>
            <person name="Moroney J.V."/>
            <person name="Moseley J."/>
            <person name="Napoli C."/>
            <person name="Nedelcu A.M."/>
            <person name="Niyogi K."/>
            <person name="Novoselov S.V."/>
            <person name="Paulsen I.T."/>
            <person name="Pazour G."/>
            <person name="Purton S."/>
            <person name="Ral J.P."/>
            <person name="Riano-Pachon D.M."/>
            <person name="Riekhof W."/>
            <person name="Rymarquis L."/>
            <person name="Schroda M."/>
            <person name="Stern D."/>
            <person name="Umen J."/>
            <person name="Willows R."/>
            <person name="Wilson N."/>
            <person name="Zimmer S.L."/>
            <person name="Allmer J."/>
            <person name="Balk J."/>
            <person name="Bisova K."/>
            <person name="Chen C.J."/>
            <person name="Elias M."/>
            <person name="Gendler K."/>
            <person name="Hauser C."/>
            <person name="Lamb M.R."/>
            <person name="Ledford H."/>
            <person name="Long J.C."/>
            <person name="Minagawa J."/>
            <person name="Page M.D."/>
            <person name="Pan J."/>
            <person name="Pootakham W."/>
            <person name="Roje S."/>
            <person name="Rose A."/>
            <person name="Stahlberg E."/>
            <person name="Terauchi A.M."/>
            <person name="Yang P."/>
            <person name="Ball S."/>
            <person name="Bowler C."/>
            <person name="Dieckmann C.L."/>
            <person name="Gladyshev V.N."/>
            <person name="Green P."/>
            <person name="Jorgensen R."/>
            <person name="Mayfield S."/>
            <person name="Mueller-Roeber B."/>
            <person name="Rajamani S."/>
            <person name="Sayre R.T."/>
            <person name="Brokstein P."/>
            <person name="Dubchak I."/>
            <person name="Goodstein D."/>
            <person name="Hornick L."/>
            <person name="Huang Y.W."/>
            <person name="Jhaveri J."/>
            <person name="Luo Y."/>
            <person name="Martinez D."/>
            <person name="Ngau W.C."/>
            <person name="Otillar B."/>
            <person name="Poliakov A."/>
            <person name="Porter A."/>
            <person name="Szajkowski L."/>
            <person name="Werner G."/>
            <person name="Zhou K."/>
            <person name="Grigoriev I.V."/>
            <person name="Rokhsar D.S."/>
            <person name="Grossman A.R."/>
        </authorList>
    </citation>
    <scope>NUCLEOTIDE SEQUENCE [LARGE SCALE GENOMIC DNA]</scope>
    <source>
        <strain evidence="7">CC-503</strain>
    </source>
</reference>
<sequence>MTGTAFVYGTLMADEVLRLLIKRVPRTRPAVLPGYTRYKVKGQVFPAIVPSTSECKVEGKVLMDLSDKELEVLDVYESEEYYRATVSPVLDDGSTIKADVYVWKDQYRHMLQLEPWSYEDWFVNHHDAWVSKLTPNGAHPEGHM</sequence>
<dbReference type="ExpressionAtlas" id="A0A2K3E610">
    <property type="expression patterns" value="baseline"/>
</dbReference>
<organism evidence="6 7">
    <name type="scientific">Chlamydomonas reinhardtii</name>
    <name type="common">Chlamydomonas smithii</name>
    <dbReference type="NCBI Taxonomy" id="3055"/>
    <lineage>
        <taxon>Eukaryota</taxon>
        <taxon>Viridiplantae</taxon>
        <taxon>Chlorophyta</taxon>
        <taxon>core chlorophytes</taxon>
        <taxon>Chlorophyceae</taxon>
        <taxon>CS clade</taxon>
        <taxon>Chlamydomonadales</taxon>
        <taxon>Chlamydomonadaceae</taxon>
        <taxon>Chlamydomonas</taxon>
    </lineage>
</organism>
<dbReference type="CDD" id="cd06661">
    <property type="entry name" value="GGCT_like"/>
    <property type="match status" value="1"/>
</dbReference>
<dbReference type="AlphaFoldDB" id="A0A2K3E610"/>
<dbReference type="PANTHER" id="PTHR31544:SF2">
    <property type="entry name" value="AIG2-LIKE PROTEIN D"/>
    <property type="match status" value="1"/>
</dbReference>
<dbReference type="EMBL" id="CM008962">
    <property type="protein sequence ID" value="PNW88204.1"/>
    <property type="molecule type" value="Genomic_DNA"/>
</dbReference>
<dbReference type="InParanoid" id="A0A2K3E610"/>
<dbReference type="OrthoDB" id="1044435at2759"/>
<keyword evidence="7" id="KW-1185">Reference proteome</keyword>
<dbReference type="RefSeq" id="XP_042928355.1">
    <property type="nucleotide sequence ID" value="XM_043058441.1"/>
</dbReference>
<dbReference type="Gene3D" id="3.10.490.10">
    <property type="entry name" value="Gamma-glutamyl cyclotransferase-like"/>
    <property type="match status" value="1"/>
</dbReference>